<dbReference type="CDD" id="cd01129">
    <property type="entry name" value="PulE-GspE-like"/>
    <property type="match status" value="1"/>
</dbReference>
<organism evidence="6 7">
    <name type="scientific">Sandaracinobacter neustonicus</name>
    <dbReference type="NCBI Taxonomy" id="1715348"/>
    <lineage>
        <taxon>Bacteria</taxon>
        <taxon>Pseudomonadati</taxon>
        <taxon>Pseudomonadota</taxon>
        <taxon>Alphaproteobacteria</taxon>
        <taxon>Sphingomonadales</taxon>
        <taxon>Sphingosinicellaceae</taxon>
        <taxon>Sandaracinobacter</taxon>
    </lineage>
</organism>
<dbReference type="FunFam" id="3.30.450.90:FF:000001">
    <property type="entry name" value="Type II secretion system ATPase GspE"/>
    <property type="match status" value="1"/>
</dbReference>
<dbReference type="Pfam" id="PF22341">
    <property type="entry name" value="GSPE_N1E"/>
    <property type="match status" value="1"/>
</dbReference>
<dbReference type="InterPro" id="IPR037257">
    <property type="entry name" value="T2SS_E_N_sf"/>
</dbReference>
<dbReference type="Gene3D" id="3.40.50.300">
    <property type="entry name" value="P-loop containing nucleotide triphosphate hydrolases"/>
    <property type="match status" value="1"/>
</dbReference>
<dbReference type="GO" id="GO:0015628">
    <property type="term" value="P:protein secretion by the type II secretion system"/>
    <property type="evidence" value="ECO:0007669"/>
    <property type="project" value="TreeGrafter"/>
</dbReference>
<gene>
    <name evidence="6" type="ORF">FJQ54_06140</name>
</gene>
<sequence>MGPLLLLPYAFARAQGVLIAPGSGRLAVRRGAKPAALLEARRVAGQPIQIDTLSDEAFDRLLSETYATDGLSAAADAAASSNLATLARDTADLLDNDDAAPVIRLINALVAQAVQQGASDIHLEPQEDGMAVRLRRDGVMEEVLRLPAQVAPMLVSRVKVMARLDIAEKRLPQDGRISLTLGARALDVRVSTLPARGGERVVMRILDQSSVGLELTDLGLDPTTLGALTEALGAPNGIVLVTGPTGAGKTTTLYAALKLLNDGKRNILTVEDPVEYAVPGVGQTQVDTRVGLTFAQGLRAILRQDPDVVMVGEIRDRETAEIAVQAALTGHLVLSTVHANSAAGAITRLRDFGVETFLIAATLRAVVAQRLARQVCPVCVGEEPLAAPLAGRLGLPAGIPVAKANGCPSCRQTGYLKRRGLFELITADGPVRNLINEGAGEGRLEAAGLHRSLKESAREAVRARRTTPTEVLPLFQGEPARDLSHAGVAGGIDPAAIRSDRP</sequence>
<dbReference type="Gene3D" id="3.30.450.90">
    <property type="match status" value="1"/>
</dbReference>
<evidence type="ECO:0000259" key="5">
    <source>
        <dbReference type="PROSITE" id="PS00662"/>
    </source>
</evidence>
<dbReference type="InterPro" id="IPR054757">
    <property type="entry name" value="GSPE_N1E"/>
</dbReference>
<evidence type="ECO:0000256" key="4">
    <source>
        <dbReference type="ARBA" id="ARBA00047206"/>
    </source>
</evidence>
<dbReference type="PROSITE" id="PS00662">
    <property type="entry name" value="T2SP_E"/>
    <property type="match status" value="1"/>
</dbReference>
<dbReference type="InterPro" id="IPR001482">
    <property type="entry name" value="T2SS/T4SS_dom"/>
</dbReference>
<keyword evidence="2" id="KW-0547">Nucleotide-binding</keyword>
<dbReference type="GO" id="GO:0015627">
    <property type="term" value="C:type II protein secretion system complex"/>
    <property type="evidence" value="ECO:0007669"/>
    <property type="project" value="TreeGrafter"/>
</dbReference>
<name>A0A501XPP0_9SPHN</name>
<comment type="caution">
    <text evidence="6">The sequence shown here is derived from an EMBL/GenBank/DDBJ whole genome shotgun (WGS) entry which is preliminary data.</text>
</comment>
<dbReference type="EMBL" id="VFSU01000018">
    <property type="protein sequence ID" value="TPE62490.1"/>
    <property type="molecule type" value="Genomic_DNA"/>
</dbReference>
<dbReference type="GO" id="GO:0005524">
    <property type="term" value="F:ATP binding"/>
    <property type="evidence" value="ECO:0007669"/>
    <property type="project" value="UniProtKB-KW"/>
</dbReference>
<dbReference type="GO" id="GO:0016887">
    <property type="term" value="F:ATP hydrolysis activity"/>
    <property type="evidence" value="ECO:0007669"/>
    <property type="project" value="TreeGrafter"/>
</dbReference>
<evidence type="ECO:0000313" key="6">
    <source>
        <dbReference type="EMBL" id="TPE62490.1"/>
    </source>
</evidence>
<feature type="domain" description="Bacterial type II secretion system protein E" evidence="5">
    <location>
        <begin position="302"/>
        <end position="316"/>
    </location>
</feature>
<evidence type="ECO:0000313" key="7">
    <source>
        <dbReference type="Proteomes" id="UP000319897"/>
    </source>
</evidence>
<dbReference type="SUPFAM" id="SSF52540">
    <property type="entry name" value="P-loop containing nucleoside triphosphate hydrolases"/>
    <property type="match status" value="1"/>
</dbReference>
<dbReference type="OrthoDB" id="9804785at2"/>
<dbReference type="InterPro" id="IPR003593">
    <property type="entry name" value="AAA+_ATPase"/>
</dbReference>
<dbReference type="GO" id="GO:0005886">
    <property type="term" value="C:plasma membrane"/>
    <property type="evidence" value="ECO:0007669"/>
    <property type="project" value="TreeGrafter"/>
</dbReference>
<dbReference type="InterPro" id="IPR027417">
    <property type="entry name" value="P-loop_NTPase"/>
</dbReference>
<dbReference type="AlphaFoldDB" id="A0A501XPP0"/>
<evidence type="ECO:0000256" key="1">
    <source>
        <dbReference type="ARBA" id="ARBA00006611"/>
    </source>
</evidence>
<keyword evidence="3" id="KW-0067">ATP-binding</keyword>
<dbReference type="PANTHER" id="PTHR30258:SF27">
    <property type="entry name" value="BACTERIOPHAGE ADSORPTION PROTEIN B-RELATED"/>
    <property type="match status" value="1"/>
</dbReference>
<dbReference type="SMART" id="SM00382">
    <property type="entry name" value="AAA"/>
    <property type="match status" value="1"/>
</dbReference>
<comment type="similarity">
    <text evidence="1">Belongs to the GSP E family.</text>
</comment>
<dbReference type="Pfam" id="PF00437">
    <property type="entry name" value="T2SSE"/>
    <property type="match status" value="1"/>
</dbReference>
<dbReference type="Proteomes" id="UP000319897">
    <property type="component" value="Unassembled WGS sequence"/>
</dbReference>
<dbReference type="Gene3D" id="3.30.300.160">
    <property type="entry name" value="Type II secretion system, protein E, N-terminal domain"/>
    <property type="match status" value="1"/>
</dbReference>
<reference evidence="6 7" key="1">
    <citation type="submission" date="2019-06" db="EMBL/GenBank/DDBJ databases">
        <authorList>
            <person name="Lee I."/>
            <person name="Jang G.I."/>
            <person name="Hwang C.Y."/>
        </authorList>
    </citation>
    <scope>NUCLEOTIDE SEQUENCE [LARGE SCALE GENOMIC DNA]</scope>
    <source>
        <strain evidence="6 7">PAMC 28131</strain>
    </source>
</reference>
<dbReference type="SUPFAM" id="SSF160246">
    <property type="entry name" value="EspE N-terminal domain-like"/>
    <property type="match status" value="1"/>
</dbReference>
<evidence type="ECO:0000256" key="3">
    <source>
        <dbReference type="ARBA" id="ARBA00022840"/>
    </source>
</evidence>
<proteinExistence type="inferred from homology"/>
<keyword evidence="7" id="KW-1185">Reference proteome</keyword>
<dbReference type="PANTHER" id="PTHR30258">
    <property type="entry name" value="TYPE II SECRETION SYSTEM PROTEIN GSPE-RELATED"/>
    <property type="match status" value="1"/>
</dbReference>
<evidence type="ECO:0000256" key="2">
    <source>
        <dbReference type="ARBA" id="ARBA00022741"/>
    </source>
</evidence>
<accession>A0A501XPP0</accession>
<protein>
    <recommendedName>
        <fullName evidence="4">General secretion pathway protein E</fullName>
    </recommendedName>
</protein>